<protein>
    <recommendedName>
        <fullName evidence="1">YdhG-like domain-containing protein</fullName>
    </recommendedName>
</protein>
<dbReference type="SUPFAM" id="SSF159888">
    <property type="entry name" value="YdhG-like"/>
    <property type="match status" value="1"/>
</dbReference>
<dbReference type="AlphaFoldDB" id="A0AA45WZ12"/>
<comment type="caution">
    <text evidence="2">The sequence shown here is derived from an EMBL/GenBank/DDBJ whole genome shotgun (WGS) entry which is preliminary data.</text>
</comment>
<dbReference type="Pfam" id="PF08818">
    <property type="entry name" value="DUF1801"/>
    <property type="match status" value="1"/>
</dbReference>
<proteinExistence type="predicted"/>
<dbReference type="RefSeq" id="WP_283410852.1">
    <property type="nucleotide sequence ID" value="NZ_FXUF01000024.1"/>
</dbReference>
<keyword evidence="3" id="KW-1185">Reference proteome</keyword>
<evidence type="ECO:0000313" key="2">
    <source>
        <dbReference type="EMBL" id="SMP71604.1"/>
    </source>
</evidence>
<evidence type="ECO:0000313" key="3">
    <source>
        <dbReference type="Proteomes" id="UP001158066"/>
    </source>
</evidence>
<dbReference type="EMBL" id="FXUF01000024">
    <property type="protein sequence ID" value="SMP71604.1"/>
    <property type="molecule type" value="Genomic_DNA"/>
</dbReference>
<feature type="domain" description="YdhG-like" evidence="1">
    <location>
        <begin position="17"/>
        <end position="110"/>
    </location>
</feature>
<dbReference type="Proteomes" id="UP001158066">
    <property type="component" value="Unassembled WGS sequence"/>
</dbReference>
<organism evidence="2 3">
    <name type="scientific">Anoxynatronum buryatiense</name>
    <dbReference type="NCBI Taxonomy" id="489973"/>
    <lineage>
        <taxon>Bacteria</taxon>
        <taxon>Bacillati</taxon>
        <taxon>Bacillota</taxon>
        <taxon>Clostridia</taxon>
        <taxon>Eubacteriales</taxon>
        <taxon>Clostridiaceae</taxon>
        <taxon>Anoxynatronum</taxon>
    </lineage>
</organism>
<dbReference type="InterPro" id="IPR014922">
    <property type="entry name" value="YdhG-like"/>
</dbReference>
<gene>
    <name evidence="2" type="ORF">SAMN06296020_1243</name>
</gene>
<evidence type="ECO:0000259" key="1">
    <source>
        <dbReference type="Pfam" id="PF08818"/>
    </source>
</evidence>
<name>A0AA45WZ12_9CLOT</name>
<sequence>MKTFQDFLNTIEDPEKKGKMETILNHIREKYPQLQEEIKWHQPMFSDHGTFIMGFSLAKNNIAVAPEAVVIKHFEKDIQKAGYTHTPNLFRIKWTDEVDYHLLEKMIEYNMEEKKGMKRYWR</sequence>
<dbReference type="Gene3D" id="3.90.1150.200">
    <property type="match status" value="1"/>
</dbReference>
<accession>A0AA45WZ12</accession>
<reference evidence="2" key="1">
    <citation type="submission" date="2017-05" db="EMBL/GenBank/DDBJ databases">
        <authorList>
            <person name="Varghese N."/>
            <person name="Submissions S."/>
        </authorList>
    </citation>
    <scope>NUCLEOTIDE SEQUENCE</scope>
    <source>
        <strain evidence="2">Su22</strain>
    </source>
</reference>